<dbReference type="EMBL" id="MLKD01000025">
    <property type="protein sequence ID" value="OQE16140.1"/>
    <property type="molecule type" value="Genomic_DNA"/>
</dbReference>
<accession>A0A1V6SQW8</accession>
<evidence type="ECO:0000313" key="4">
    <source>
        <dbReference type="Proteomes" id="UP000191285"/>
    </source>
</evidence>
<evidence type="ECO:0000256" key="2">
    <source>
        <dbReference type="SAM" id="Phobius"/>
    </source>
</evidence>
<keyword evidence="2" id="KW-0812">Transmembrane</keyword>
<dbReference type="STRING" id="303698.A0A1V6SQW8"/>
<feature type="compositionally biased region" description="Polar residues" evidence="1">
    <location>
        <begin position="69"/>
        <end position="79"/>
    </location>
</feature>
<sequence length="416" mass="46307">MSIGLLPRWQSALFNTGRFAIAASLVEPDIPASVKITAIICSIVYFQFQYANGSVASILAILEAPKSMNTNSPQNSESQWGEDEKSVNTGNESESKDSRERLTKTKRFLGISWRQFLYGVITYFIGNSFGFGFSKFFHSNDVSLLQDYIQTIAMITPGPLLFWALSVDAPSSSKLKEAFGSCASYSPGKILSSHFPGLGFFVVYMTLSISAMALSVHFHGDDDLNFTALILIKVFIGLLLTNIQTAWIHAVITKSSKRSFWQRIPGFQDSIQTMPAALLDLTLPMCANYLTRQFLSYLGEIGGFDLRTCYFPFALEILTSVFTRAIYIKVAASLLPHDEETIITLPSDSKRLGVLEAFRGINLPNWHYYRRVVRNVLVFELPFLTFTAVALGMELHFADSCAIPGLLNLFVSMFLA</sequence>
<keyword evidence="4" id="KW-1185">Reference proteome</keyword>
<comment type="caution">
    <text evidence="3">The sequence shown here is derived from an EMBL/GenBank/DDBJ whole genome shotgun (WGS) entry which is preliminary data.</text>
</comment>
<feature type="transmembrane region" description="Helical" evidence="2">
    <location>
        <begin position="198"/>
        <end position="218"/>
    </location>
</feature>
<organism evidence="3 4">
    <name type="scientific">Penicillium steckii</name>
    <dbReference type="NCBI Taxonomy" id="303698"/>
    <lineage>
        <taxon>Eukaryota</taxon>
        <taxon>Fungi</taxon>
        <taxon>Dikarya</taxon>
        <taxon>Ascomycota</taxon>
        <taxon>Pezizomycotina</taxon>
        <taxon>Eurotiomycetes</taxon>
        <taxon>Eurotiomycetidae</taxon>
        <taxon>Eurotiales</taxon>
        <taxon>Aspergillaceae</taxon>
        <taxon>Penicillium</taxon>
    </lineage>
</organism>
<dbReference type="AlphaFoldDB" id="A0A1V6SQW8"/>
<reference evidence="4" key="1">
    <citation type="journal article" date="2017" name="Nat. Microbiol.">
        <title>Global analysis of biosynthetic gene clusters reveals vast potential of secondary metabolite production in Penicillium species.</title>
        <authorList>
            <person name="Nielsen J.C."/>
            <person name="Grijseels S."/>
            <person name="Prigent S."/>
            <person name="Ji B."/>
            <person name="Dainat J."/>
            <person name="Nielsen K.F."/>
            <person name="Frisvad J.C."/>
            <person name="Workman M."/>
            <person name="Nielsen J."/>
        </authorList>
    </citation>
    <scope>NUCLEOTIDE SEQUENCE [LARGE SCALE GENOMIC DNA]</scope>
    <source>
        <strain evidence="4">IBT 24891</strain>
    </source>
</reference>
<proteinExistence type="predicted"/>
<name>A0A1V6SQW8_9EURO</name>
<feature type="transmembrane region" description="Helical" evidence="2">
    <location>
        <begin position="230"/>
        <end position="252"/>
    </location>
</feature>
<feature type="transmembrane region" description="Helical" evidence="2">
    <location>
        <begin position="148"/>
        <end position="167"/>
    </location>
</feature>
<dbReference type="OrthoDB" id="2896006at2759"/>
<protein>
    <submittedName>
        <fullName evidence="3">Uncharacterized protein</fullName>
    </submittedName>
</protein>
<evidence type="ECO:0000256" key="1">
    <source>
        <dbReference type="SAM" id="MobiDB-lite"/>
    </source>
</evidence>
<evidence type="ECO:0000313" key="3">
    <source>
        <dbReference type="EMBL" id="OQE16140.1"/>
    </source>
</evidence>
<keyword evidence="2" id="KW-1133">Transmembrane helix</keyword>
<feature type="transmembrane region" description="Helical" evidence="2">
    <location>
        <begin position="116"/>
        <end position="136"/>
    </location>
</feature>
<gene>
    <name evidence="3" type="ORF">PENSTE_c025G03662</name>
</gene>
<feature type="region of interest" description="Disordered" evidence="1">
    <location>
        <begin position="69"/>
        <end position="99"/>
    </location>
</feature>
<feature type="transmembrane region" description="Helical" evidence="2">
    <location>
        <begin position="372"/>
        <end position="391"/>
    </location>
</feature>
<dbReference type="Proteomes" id="UP000191285">
    <property type="component" value="Unassembled WGS sequence"/>
</dbReference>
<keyword evidence="2" id="KW-0472">Membrane</keyword>